<dbReference type="GO" id="GO:0010945">
    <property type="term" value="F:coenzyme A diphosphatase activity"/>
    <property type="evidence" value="ECO:0007669"/>
    <property type="project" value="InterPro"/>
</dbReference>
<organism evidence="9 10">
    <name type="scientific">Legionella worsleiensis</name>
    <dbReference type="NCBI Taxonomy" id="45076"/>
    <lineage>
        <taxon>Bacteria</taxon>
        <taxon>Pseudomonadati</taxon>
        <taxon>Pseudomonadota</taxon>
        <taxon>Gammaproteobacteria</taxon>
        <taxon>Legionellales</taxon>
        <taxon>Legionellaceae</taxon>
        <taxon>Legionella</taxon>
    </lineage>
</organism>
<gene>
    <name evidence="9" type="ORF">Lwor_0693</name>
</gene>
<evidence type="ECO:0000259" key="8">
    <source>
        <dbReference type="PROSITE" id="PS51462"/>
    </source>
</evidence>
<evidence type="ECO:0000256" key="3">
    <source>
        <dbReference type="ARBA" id="ARBA00006506"/>
    </source>
</evidence>
<evidence type="ECO:0000313" key="9">
    <source>
        <dbReference type="EMBL" id="KTD81416.1"/>
    </source>
</evidence>
<evidence type="ECO:0000256" key="1">
    <source>
        <dbReference type="ARBA" id="ARBA00001936"/>
    </source>
</evidence>
<dbReference type="PATRIC" id="fig|45076.6.peg.761"/>
<comment type="caution">
    <text evidence="9">The sequence shown here is derived from an EMBL/GenBank/DDBJ whole genome shotgun (WGS) entry which is preliminary data.</text>
</comment>
<evidence type="ECO:0000256" key="7">
    <source>
        <dbReference type="ARBA" id="ARBA00023211"/>
    </source>
</evidence>
<dbReference type="Pfam" id="PF00293">
    <property type="entry name" value="NUDIX"/>
    <property type="match status" value="1"/>
</dbReference>
<keyword evidence="5" id="KW-0378">Hydrolase</keyword>
<protein>
    <submittedName>
        <fullName evidence="9">MutT/nudix family transporter protein</fullName>
    </submittedName>
</protein>
<dbReference type="AlphaFoldDB" id="A0A0W1AJM8"/>
<keyword evidence="7" id="KW-0464">Manganese</keyword>
<evidence type="ECO:0000256" key="4">
    <source>
        <dbReference type="ARBA" id="ARBA00022723"/>
    </source>
</evidence>
<dbReference type="PANTHER" id="PTHR12992:SF11">
    <property type="entry name" value="MITOCHONDRIAL COENZYME A DIPHOSPHATASE NUDT8"/>
    <property type="match status" value="1"/>
</dbReference>
<dbReference type="GO" id="GO:0030145">
    <property type="term" value="F:manganese ion binding"/>
    <property type="evidence" value="ECO:0007669"/>
    <property type="project" value="InterPro"/>
</dbReference>
<sequence length="175" mass="19765">MDLNNFLTKEGVHSAVLVLYESSTDSLLLTKRSEGLKNHPGEISFPGGLCDEEDQSYADTALRELEEELGISRERVQLIRALNEERTLSGIVIHPWLGQIESREPFNINTAEVAELIAVPMPLVRSVHNYRNIIVYRYGIKFTTCEFIAQDQFIWGATARIMKQLAVDSLNCTNP</sequence>
<dbReference type="PROSITE" id="PS01293">
    <property type="entry name" value="NUDIX_COA"/>
    <property type="match status" value="1"/>
</dbReference>
<dbReference type="SUPFAM" id="SSF55811">
    <property type="entry name" value="Nudix"/>
    <property type="match status" value="1"/>
</dbReference>
<dbReference type="GO" id="GO:0000287">
    <property type="term" value="F:magnesium ion binding"/>
    <property type="evidence" value="ECO:0007669"/>
    <property type="project" value="InterPro"/>
</dbReference>
<comment type="cofactor">
    <cofactor evidence="1">
        <name>Mn(2+)</name>
        <dbReference type="ChEBI" id="CHEBI:29035"/>
    </cofactor>
</comment>
<dbReference type="RefSeq" id="WP_058492526.1">
    <property type="nucleotide sequence ID" value="NZ_CBCRUR010000010.1"/>
</dbReference>
<evidence type="ECO:0000256" key="6">
    <source>
        <dbReference type="ARBA" id="ARBA00022842"/>
    </source>
</evidence>
<dbReference type="CDD" id="cd03426">
    <property type="entry name" value="NUDIX_CoAse_Nudt7"/>
    <property type="match status" value="1"/>
</dbReference>
<evidence type="ECO:0000313" key="10">
    <source>
        <dbReference type="Proteomes" id="UP000054662"/>
    </source>
</evidence>
<keyword evidence="4" id="KW-0479">Metal-binding</keyword>
<comment type="cofactor">
    <cofactor evidence="2">
        <name>Mg(2+)</name>
        <dbReference type="ChEBI" id="CHEBI:18420"/>
    </cofactor>
</comment>
<dbReference type="PROSITE" id="PS51462">
    <property type="entry name" value="NUDIX"/>
    <property type="match status" value="1"/>
</dbReference>
<dbReference type="STRING" id="45076.Lwor_0693"/>
<dbReference type="Gene3D" id="3.90.79.10">
    <property type="entry name" value="Nucleoside Triphosphate Pyrophosphohydrolase"/>
    <property type="match status" value="1"/>
</dbReference>
<dbReference type="GO" id="GO:0009132">
    <property type="term" value="P:nucleoside diphosphate metabolic process"/>
    <property type="evidence" value="ECO:0007669"/>
    <property type="project" value="InterPro"/>
</dbReference>
<dbReference type="OrthoDB" id="9802805at2"/>
<reference evidence="9 10" key="1">
    <citation type="submission" date="2015-11" db="EMBL/GenBank/DDBJ databases">
        <title>Genomic analysis of 38 Legionella species identifies large and diverse effector repertoires.</title>
        <authorList>
            <person name="Burstein D."/>
            <person name="Amaro F."/>
            <person name="Zusman T."/>
            <person name="Lifshitz Z."/>
            <person name="Cohen O."/>
            <person name="Gilbert J.A."/>
            <person name="Pupko T."/>
            <person name="Shuman H.A."/>
            <person name="Segal G."/>
        </authorList>
    </citation>
    <scope>NUCLEOTIDE SEQUENCE [LARGE SCALE GENOMIC DNA]</scope>
    <source>
        <strain evidence="9 10">ATCC 49508</strain>
    </source>
</reference>
<evidence type="ECO:0000256" key="2">
    <source>
        <dbReference type="ARBA" id="ARBA00001946"/>
    </source>
</evidence>
<keyword evidence="10" id="KW-1185">Reference proteome</keyword>
<dbReference type="Proteomes" id="UP000054662">
    <property type="component" value="Unassembled WGS sequence"/>
</dbReference>
<dbReference type="EMBL" id="LNZC01000005">
    <property type="protein sequence ID" value="KTD81416.1"/>
    <property type="molecule type" value="Genomic_DNA"/>
</dbReference>
<dbReference type="InterPro" id="IPR000086">
    <property type="entry name" value="NUDIX_hydrolase_dom"/>
</dbReference>
<dbReference type="InterPro" id="IPR015797">
    <property type="entry name" value="NUDIX_hydrolase-like_dom_sf"/>
</dbReference>
<dbReference type="InterPro" id="IPR045121">
    <property type="entry name" value="CoAse"/>
</dbReference>
<evidence type="ECO:0000256" key="5">
    <source>
        <dbReference type="ARBA" id="ARBA00022801"/>
    </source>
</evidence>
<dbReference type="PANTHER" id="PTHR12992">
    <property type="entry name" value="NUDIX HYDROLASE"/>
    <property type="match status" value="1"/>
</dbReference>
<name>A0A0W1AJM8_9GAMM</name>
<feature type="domain" description="Nudix hydrolase" evidence="8">
    <location>
        <begin position="11"/>
        <end position="141"/>
    </location>
</feature>
<accession>A0A0W1AJM8</accession>
<comment type="similarity">
    <text evidence="3">Belongs to the Nudix hydrolase family. PCD1 subfamily.</text>
</comment>
<proteinExistence type="inferred from homology"/>
<dbReference type="InterPro" id="IPR000059">
    <property type="entry name" value="NUDIX_hydrolase_NudL_CS"/>
</dbReference>
<keyword evidence="6" id="KW-0460">Magnesium</keyword>